<reference evidence="4 5" key="2">
    <citation type="submission" date="2014-07" db="EMBL/GenBank/DDBJ databases">
        <authorList>
            <person name="Zhang J.E."/>
            <person name="Yang H."/>
            <person name="Guo J."/>
            <person name="Deng Z."/>
            <person name="Luo H."/>
            <person name="Luo M."/>
            <person name="Zhao B."/>
        </authorList>
    </citation>
    <scope>NUCLEOTIDE SEQUENCE [LARGE SCALE GENOMIC DNA]</scope>
    <source>
        <strain evidence="4">ATCC 10762</strain>
        <strain evidence="5">ATCC 10762 / DSM 40127 / CCM 3239 / JCM 4008 / LMG 5968 / NBRC 12843 / NCIMB 8234 / A-377</strain>
    </source>
</reference>
<organism evidence="4 5">
    <name type="scientific">Kitasatospora aureofaciens</name>
    <name type="common">Streptomyces aureofaciens</name>
    <dbReference type="NCBI Taxonomy" id="1894"/>
    <lineage>
        <taxon>Bacteria</taxon>
        <taxon>Bacillati</taxon>
        <taxon>Actinomycetota</taxon>
        <taxon>Actinomycetes</taxon>
        <taxon>Kitasatosporales</taxon>
        <taxon>Streptomycetaceae</taxon>
        <taxon>Kitasatospora</taxon>
    </lineage>
</organism>
<gene>
    <name evidence="3" type="ORF">GCM10010502_19730</name>
    <name evidence="4" type="ORF">HS99_0017475</name>
</gene>
<evidence type="ECO:0000313" key="6">
    <source>
        <dbReference type="Proteomes" id="UP000610124"/>
    </source>
</evidence>
<dbReference type="EMBL" id="JPRF03000097">
    <property type="protein sequence ID" value="OEV32471.1"/>
    <property type="molecule type" value="Genomic_DNA"/>
</dbReference>
<name>A0A1E7MVL2_KITAU</name>
<evidence type="ECO:0000259" key="2">
    <source>
        <dbReference type="SMART" id="SM00458"/>
    </source>
</evidence>
<proteinExistence type="predicted"/>
<dbReference type="SUPFAM" id="SSF50370">
    <property type="entry name" value="Ricin B-like lectins"/>
    <property type="match status" value="1"/>
</dbReference>
<comment type="caution">
    <text evidence="4">The sequence shown here is derived from an EMBL/GenBank/DDBJ whole genome shotgun (WGS) entry which is preliminary data.</text>
</comment>
<evidence type="ECO:0000313" key="3">
    <source>
        <dbReference type="EMBL" id="GGU68758.1"/>
    </source>
</evidence>
<reference evidence="5" key="3">
    <citation type="submission" date="2016-08" db="EMBL/GenBank/DDBJ databases">
        <title>Sequencing, assembly and comparative genomics of S. aureofaciens ATCC 10762.</title>
        <authorList>
            <person name="Gradnigo J.S."/>
            <person name="Johnson N."/>
            <person name="Somerville G.A."/>
        </authorList>
    </citation>
    <scope>NUCLEOTIDE SEQUENCE [LARGE SCALE GENOMIC DNA]</scope>
    <source>
        <strain evidence="5">ATCC 10762 / DSM 40127 / CCM 3239 / JCM 4008 / LMG 5968 / NBRC 12843 / NCIMB 8234 / A-377</strain>
    </source>
</reference>
<dbReference type="GeneID" id="97485123"/>
<accession>A0A8H9HP16</accession>
<reference evidence="4" key="4">
    <citation type="submission" date="2016-08" db="EMBL/GenBank/DDBJ databases">
        <title>Sequencing, Assembly and Comparative Genomics of S. aureofaciens ATCC 10762.</title>
        <authorList>
            <person name="Gradnigo J.S."/>
            <person name="Johnson N."/>
            <person name="Somerville G.A."/>
        </authorList>
    </citation>
    <scope>NUCLEOTIDE SEQUENCE [LARGE SCALE GENOMIC DNA]</scope>
    <source>
        <strain evidence="4">ATCC 10762</strain>
    </source>
</reference>
<sequence length="239" mass="24997">MRLRRTLAALLTTLLTLAGVAALSSTAQAETPGACGTGRGGPMASATCNNVPPGTVWQVQVVCFYVVQSQPITYWVAGNTVVGNGTSTAVCHPGDTATDTIRPVVIGMQGKQGRLVGYGGKCVDIAHGSNNNATPVQIYDCNGTGAQWWTLGLDNTVRGLGKCLNVVWGSASSPNGTKVEIYDCVGSQGEQWIPQPDGSLKNVLTGKCLDELGFDTSNRAQLGIWDCNGLANQKWVLTP</sequence>
<dbReference type="CDD" id="cd23451">
    <property type="entry name" value="beta-trefoil_Ricin_laminarinase"/>
    <property type="match status" value="1"/>
</dbReference>
<dbReference type="Proteomes" id="UP000037395">
    <property type="component" value="Unassembled WGS sequence"/>
</dbReference>
<evidence type="ECO:0000256" key="1">
    <source>
        <dbReference type="SAM" id="SignalP"/>
    </source>
</evidence>
<dbReference type="PROSITE" id="PS50231">
    <property type="entry name" value="RICIN_B_LECTIN"/>
    <property type="match status" value="1"/>
</dbReference>
<dbReference type="EMBL" id="BMUB01000004">
    <property type="protein sequence ID" value="GGU68758.1"/>
    <property type="molecule type" value="Genomic_DNA"/>
</dbReference>
<feature type="chain" id="PRO_5044058281" description="Ricin B lectin domain-containing protein" evidence="1">
    <location>
        <begin position="30"/>
        <end position="239"/>
    </location>
</feature>
<dbReference type="AlphaFoldDB" id="A0A1E7MVL2"/>
<evidence type="ECO:0000313" key="5">
    <source>
        <dbReference type="Proteomes" id="UP000037395"/>
    </source>
</evidence>
<reference evidence="3 6" key="1">
    <citation type="journal article" date="2014" name="Int. J. Syst. Evol. Microbiol.">
        <title>Complete genome sequence of Corynebacterium casei LMG S-19264T (=DSM 44701T), isolated from a smear-ripened cheese.</title>
        <authorList>
            <consortium name="US DOE Joint Genome Institute (JGI-PGF)"/>
            <person name="Walter F."/>
            <person name="Albersmeier A."/>
            <person name="Kalinowski J."/>
            <person name="Ruckert C."/>
        </authorList>
    </citation>
    <scope>NUCLEOTIDE SEQUENCE [LARGE SCALE GENOMIC DNA]</scope>
    <source>
        <strain evidence="3 6">JCM 4434</strain>
    </source>
</reference>
<dbReference type="SMART" id="SM00458">
    <property type="entry name" value="RICIN"/>
    <property type="match status" value="1"/>
</dbReference>
<reference evidence="3" key="5">
    <citation type="submission" date="2020-09" db="EMBL/GenBank/DDBJ databases">
        <authorList>
            <person name="Sun Q."/>
            <person name="Ohkuma M."/>
        </authorList>
    </citation>
    <scope>NUCLEOTIDE SEQUENCE</scope>
    <source>
        <strain evidence="3">JCM 4434</strain>
    </source>
</reference>
<dbReference type="Proteomes" id="UP000610124">
    <property type="component" value="Unassembled WGS sequence"/>
</dbReference>
<dbReference type="Gene3D" id="2.80.10.50">
    <property type="match status" value="1"/>
</dbReference>
<protein>
    <recommendedName>
        <fullName evidence="2">Ricin B lectin domain-containing protein</fullName>
    </recommendedName>
</protein>
<dbReference type="InterPro" id="IPR035992">
    <property type="entry name" value="Ricin_B-like_lectins"/>
</dbReference>
<feature type="signal peptide" evidence="1">
    <location>
        <begin position="1"/>
        <end position="29"/>
    </location>
</feature>
<dbReference type="RefSeq" id="WP_046386181.1">
    <property type="nucleotide sequence ID" value="NZ_BMUB01000004.1"/>
</dbReference>
<feature type="domain" description="Ricin B lectin" evidence="2">
    <location>
        <begin position="109"/>
        <end position="238"/>
    </location>
</feature>
<dbReference type="Pfam" id="PF00652">
    <property type="entry name" value="Ricin_B_lectin"/>
    <property type="match status" value="1"/>
</dbReference>
<accession>A0A1E7MVL2</accession>
<keyword evidence="1" id="KW-0732">Signal</keyword>
<dbReference type="InterPro" id="IPR000772">
    <property type="entry name" value="Ricin_B_lectin"/>
</dbReference>
<evidence type="ECO:0000313" key="4">
    <source>
        <dbReference type="EMBL" id="OEV32471.1"/>
    </source>
</evidence>
<keyword evidence="5" id="KW-1185">Reference proteome</keyword>